<gene>
    <name evidence="3" type="ORF">C2S53_000412</name>
</gene>
<feature type="domain" description="MULE transposase" evidence="2">
    <location>
        <begin position="114"/>
        <end position="205"/>
    </location>
</feature>
<evidence type="ECO:0000259" key="2">
    <source>
        <dbReference type="Pfam" id="PF10551"/>
    </source>
</evidence>
<dbReference type="InterPro" id="IPR018289">
    <property type="entry name" value="MULE_transposase_dom"/>
</dbReference>
<feature type="compositionally biased region" description="Basic residues" evidence="1">
    <location>
        <begin position="532"/>
        <end position="542"/>
    </location>
</feature>
<feature type="compositionally biased region" description="Basic and acidic residues" evidence="1">
    <location>
        <begin position="543"/>
        <end position="554"/>
    </location>
</feature>
<name>A0AAD4JQ52_PERFH</name>
<comment type="caution">
    <text evidence="3">The sequence shown here is derived from an EMBL/GenBank/DDBJ whole genome shotgun (WGS) entry which is preliminary data.</text>
</comment>
<organism evidence="3 4">
    <name type="scientific">Perilla frutescens var. hirtella</name>
    <name type="common">Perilla citriodora</name>
    <name type="synonym">Perilla setoyensis</name>
    <dbReference type="NCBI Taxonomy" id="608512"/>
    <lineage>
        <taxon>Eukaryota</taxon>
        <taxon>Viridiplantae</taxon>
        <taxon>Streptophyta</taxon>
        <taxon>Embryophyta</taxon>
        <taxon>Tracheophyta</taxon>
        <taxon>Spermatophyta</taxon>
        <taxon>Magnoliopsida</taxon>
        <taxon>eudicotyledons</taxon>
        <taxon>Gunneridae</taxon>
        <taxon>Pentapetalae</taxon>
        <taxon>asterids</taxon>
        <taxon>lamiids</taxon>
        <taxon>Lamiales</taxon>
        <taxon>Lamiaceae</taxon>
        <taxon>Nepetoideae</taxon>
        <taxon>Elsholtzieae</taxon>
        <taxon>Perilla</taxon>
    </lineage>
</organism>
<sequence length="561" mass="65637">MKMNSKLKFGHQKFVMDCAKANIGAMGSYKMMKTVAGSYSSIGCSCMQVKNFSRDLKTYIFYVDAQMVIDKLHRKRELCFGFYFEVEVDENDHLKSLFWSDPIARRNFCAFGDVVSLDATYNTNKYNMIFAPFTAKDNHGKCITLATALMTGESIESYTWVFEAFKKCMLHEPDVLITDQDPAIKVAFKRVFQHTRHRLCMWHIMFKITEKVPAILKKDPDFMKQFCSLVWSVNVEPDVFEVKWHEIMNTFDMVEESWFISMYNIHEMWIPAYFRDLKMGGLFRTMSSSESENNFFRMHVSAHSNLLQFFMYFENALDSQRHDQAKLNNQDLPCRPDFRTMLLFEKHAAMVYTSSVFKQLQDDIVHACYTCRLTNITEDEFSYLYEFDDCVKWDFYDLKYESIPQRYIVSRWTKQALLSTGQLISDNVLQSCAAIEENWFTLYDIVSEFYSCLSMANGDWDMSNSLLQAIRDVKYSFKSGGDVNNNLNGKRRLFEKYYQSSLPEQVLIKSPEPVKTKGSGSRLESDREKNVKKMSKPTRKCRACGEKGHHDSRNCRGKKKI</sequence>
<evidence type="ECO:0000313" key="3">
    <source>
        <dbReference type="EMBL" id="KAH6837943.1"/>
    </source>
</evidence>
<reference evidence="3 4" key="1">
    <citation type="journal article" date="2021" name="Nat. Commun.">
        <title>Incipient diploidization of the medicinal plant Perilla within 10,000 years.</title>
        <authorList>
            <person name="Zhang Y."/>
            <person name="Shen Q."/>
            <person name="Leng L."/>
            <person name="Zhang D."/>
            <person name="Chen S."/>
            <person name="Shi Y."/>
            <person name="Ning Z."/>
            <person name="Chen S."/>
        </authorList>
    </citation>
    <scope>NUCLEOTIDE SEQUENCE [LARGE SCALE GENOMIC DNA]</scope>
    <source>
        <strain evidence="4">cv. PC099</strain>
    </source>
</reference>
<keyword evidence="4" id="KW-1185">Reference proteome</keyword>
<protein>
    <recommendedName>
        <fullName evidence="2">MULE transposase domain-containing protein</fullName>
    </recommendedName>
</protein>
<dbReference type="PANTHER" id="PTHR47718:SF18">
    <property type="entry name" value="PROTEIN FAR1-RELATED SEQUENCE 5-LIKE"/>
    <property type="match status" value="1"/>
</dbReference>
<proteinExistence type="predicted"/>
<dbReference type="Pfam" id="PF10551">
    <property type="entry name" value="MULE"/>
    <property type="match status" value="1"/>
</dbReference>
<evidence type="ECO:0000256" key="1">
    <source>
        <dbReference type="SAM" id="MobiDB-lite"/>
    </source>
</evidence>
<feature type="region of interest" description="Disordered" evidence="1">
    <location>
        <begin position="509"/>
        <end position="561"/>
    </location>
</feature>
<evidence type="ECO:0000313" key="4">
    <source>
        <dbReference type="Proteomes" id="UP001190926"/>
    </source>
</evidence>
<dbReference type="PANTHER" id="PTHR47718">
    <property type="entry name" value="OS01G0519700 PROTEIN"/>
    <property type="match status" value="1"/>
</dbReference>
<accession>A0AAD4JQ52</accession>
<dbReference type="AlphaFoldDB" id="A0AAD4JQ52"/>
<dbReference type="EMBL" id="SDAM02000004">
    <property type="protein sequence ID" value="KAH6837943.1"/>
    <property type="molecule type" value="Genomic_DNA"/>
</dbReference>
<dbReference type="Proteomes" id="UP001190926">
    <property type="component" value="Unassembled WGS sequence"/>
</dbReference>